<proteinExistence type="predicted"/>
<keyword evidence="2" id="KW-1185">Reference proteome</keyword>
<dbReference type="STRING" id="142588.SAMN04488559_13214"/>
<accession>A0A1H9UIT1</accession>
<dbReference type="RefSeq" id="WP_092654271.1">
    <property type="nucleotide sequence ID" value="NZ_FOHA01000032.1"/>
</dbReference>
<gene>
    <name evidence="1" type="ORF">SAMN04488559_13214</name>
</gene>
<evidence type="ECO:0008006" key="3">
    <source>
        <dbReference type="Google" id="ProtNLM"/>
    </source>
</evidence>
<sequence length="698" mass="77801">MKKTALVFLLIGILFVVQKNSIQAEEAQPKKIRSDIILSSSVPQHDMTNGGIVLFDSVGKYSVGTLGNSNNKGAGVPEWHTWIEYIDVDNDPTTFSSSSMDYIPKSATANVVKAYLSFSESQPINRDETFILGPSGGKFKIDDGVKDVVYDITEFMQQEGAGTYWGKNITMGKQSTARDAYANWNIAYIEEDPHLDSFRKAKLSFFGETRIGPATKRTYMIDKDRLPIKKHGDITGNLALTVNGAVAGELIASSAGDTLTVDALKNGTIIKESYYWDDMRPIDDIFRGATTYNSKNVTTRQPARQYGNTDIINLDFVNLNYFPPGMDGLQVSITTGTGDAMGLEFFGLSIDLDIPIITLSSSELVTNATEFTLQSTVPIKTIITPSETKAILHEADIQIKLPVGILMKESSLLVNGVQVPFEYRQETNTVVVSVGEVGKAEITLQYEIEDDSFIEANQIQTTLMGKIVSEMGDKTDIKHQASSNALLVNPDSVMITEKYVYLDKTEFQKNTQTEVIKGTAYEQTIPEIEGYIANAYQIEGNDMQMGIEGDPIKIEKVTKDETIYYIYQKKGTLNVKQMILNETSNLVIPKQGYITLNHQTDGNLNAVVSSAVESELAYTKITFGINAQLPLYAPGVIVPSYYQYEGFYLTDYQTEHRSEQRNKNQLPEVNYQEKSDYWLTIYLAPTTQNPRPYSWGYR</sequence>
<protein>
    <recommendedName>
        <fullName evidence="3">MucBP domain-containing protein</fullName>
    </recommendedName>
</protein>
<evidence type="ECO:0000313" key="2">
    <source>
        <dbReference type="Proteomes" id="UP000198948"/>
    </source>
</evidence>
<dbReference type="OrthoDB" id="2187056at2"/>
<dbReference type="AlphaFoldDB" id="A0A1H9UIT1"/>
<name>A0A1H9UIT1_9LACT</name>
<organism evidence="1 2">
    <name type="scientific">Isobaculum melis</name>
    <dbReference type="NCBI Taxonomy" id="142588"/>
    <lineage>
        <taxon>Bacteria</taxon>
        <taxon>Bacillati</taxon>
        <taxon>Bacillota</taxon>
        <taxon>Bacilli</taxon>
        <taxon>Lactobacillales</taxon>
        <taxon>Carnobacteriaceae</taxon>
        <taxon>Isobaculum</taxon>
    </lineage>
</organism>
<dbReference type="EMBL" id="FOHA01000032">
    <property type="protein sequence ID" value="SES09272.1"/>
    <property type="molecule type" value="Genomic_DNA"/>
</dbReference>
<reference evidence="1 2" key="1">
    <citation type="submission" date="2016-10" db="EMBL/GenBank/DDBJ databases">
        <authorList>
            <person name="de Groot N.N."/>
        </authorList>
    </citation>
    <scope>NUCLEOTIDE SEQUENCE [LARGE SCALE GENOMIC DNA]</scope>
    <source>
        <strain evidence="1 2">DSM 13760</strain>
    </source>
</reference>
<evidence type="ECO:0000313" key="1">
    <source>
        <dbReference type="EMBL" id="SES09272.1"/>
    </source>
</evidence>
<dbReference type="Proteomes" id="UP000198948">
    <property type="component" value="Unassembled WGS sequence"/>
</dbReference>